<protein>
    <submittedName>
        <fullName evidence="1">Uncharacterized protein</fullName>
    </submittedName>
</protein>
<organism evidence="1">
    <name type="scientific">Arundo donax</name>
    <name type="common">Giant reed</name>
    <name type="synonym">Donax arundinaceus</name>
    <dbReference type="NCBI Taxonomy" id="35708"/>
    <lineage>
        <taxon>Eukaryota</taxon>
        <taxon>Viridiplantae</taxon>
        <taxon>Streptophyta</taxon>
        <taxon>Embryophyta</taxon>
        <taxon>Tracheophyta</taxon>
        <taxon>Spermatophyta</taxon>
        <taxon>Magnoliopsida</taxon>
        <taxon>Liliopsida</taxon>
        <taxon>Poales</taxon>
        <taxon>Poaceae</taxon>
        <taxon>PACMAD clade</taxon>
        <taxon>Arundinoideae</taxon>
        <taxon>Arundineae</taxon>
        <taxon>Arundo</taxon>
    </lineage>
</organism>
<sequence>MLNAEIIGP</sequence>
<name>A0A0A8Z8C8_ARUDO</name>
<evidence type="ECO:0000313" key="1">
    <source>
        <dbReference type="EMBL" id="JAD31087.1"/>
    </source>
</evidence>
<reference evidence="1" key="2">
    <citation type="journal article" date="2015" name="Data Brief">
        <title>Shoot transcriptome of the giant reed, Arundo donax.</title>
        <authorList>
            <person name="Barrero R.A."/>
            <person name="Guerrero F.D."/>
            <person name="Moolhuijzen P."/>
            <person name="Goolsby J.A."/>
            <person name="Tidwell J."/>
            <person name="Bellgard S.E."/>
            <person name="Bellgard M.I."/>
        </authorList>
    </citation>
    <scope>NUCLEOTIDE SEQUENCE</scope>
    <source>
        <tissue evidence="1">Shoot tissue taken approximately 20 cm above the soil surface</tissue>
    </source>
</reference>
<proteinExistence type="predicted"/>
<dbReference type="EMBL" id="GBRH01266808">
    <property type="protein sequence ID" value="JAD31087.1"/>
    <property type="molecule type" value="Transcribed_RNA"/>
</dbReference>
<reference evidence="1" key="1">
    <citation type="submission" date="2014-09" db="EMBL/GenBank/DDBJ databases">
        <authorList>
            <person name="Magalhaes I.L.F."/>
            <person name="Oliveira U."/>
            <person name="Santos F.R."/>
            <person name="Vidigal T.H.D.A."/>
            <person name="Brescovit A.D."/>
            <person name="Santos A.J."/>
        </authorList>
    </citation>
    <scope>NUCLEOTIDE SEQUENCE</scope>
    <source>
        <tissue evidence="1">Shoot tissue taken approximately 20 cm above the soil surface</tissue>
    </source>
</reference>
<accession>A0A0A8Z8C8</accession>